<evidence type="ECO:0000256" key="5">
    <source>
        <dbReference type="ARBA" id="ARBA00019784"/>
    </source>
</evidence>
<dbReference type="GO" id="GO:0046854">
    <property type="term" value="P:phosphatidylinositol phosphate biosynthetic process"/>
    <property type="evidence" value="ECO:0007669"/>
    <property type="project" value="InterPro"/>
</dbReference>
<dbReference type="Gene3D" id="3.40.190.80">
    <property type="match status" value="1"/>
</dbReference>
<keyword evidence="7 10" id="KW-0378">Hydrolase</keyword>
<feature type="binding site" evidence="9">
    <location>
        <position position="88"/>
    </location>
    <ligand>
        <name>Mg(2+)</name>
        <dbReference type="ChEBI" id="CHEBI:18420"/>
        <label>1</label>
        <note>catalytic</note>
    </ligand>
</feature>
<dbReference type="PROSITE" id="PS00629">
    <property type="entry name" value="IMP_1"/>
    <property type="match status" value="1"/>
</dbReference>
<evidence type="ECO:0000256" key="1">
    <source>
        <dbReference type="ARBA" id="ARBA00001033"/>
    </source>
</evidence>
<evidence type="ECO:0000256" key="9">
    <source>
        <dbReference type="PIRSR" id="PIRSR600760-2"/>
    </source>
</evidence>
<dbReference type="InterPro" id="IPR020583">
    <property type="entry name" value="Inositol_monoP_metal-BS"/>
</dbReference>
<dbReference type="InterPro" id="IPR020550">
    <property type="entry name" value="Inositol_monophosphatase_CS"/>
</dbReference>
<evidence type="ECO:0000256" key="8">
    <source>
        <dbReference type="ARBA" id="ARBA00022842"/>
    </source>
</evidence>
<evidence type="ECO:0000313" key="11">
    <source>
        <dbReference type="EMBL" id="RYB07238.1"/>
    </source>
</evidence>
<feature type="binding site" evidence="9">
    <location>
        <position position="86"/>
    </location>
    <ligand>
        <name>Mg(2+)</name>
        <dbReference type="ChEBI" id="CHEBI:18420"/>
        <label>1</label>
        <note>catalytic</note>
    </ligand>
</feature>
<dbReference type="CDD" id="cd01639">
    <property type="entry name" value="IMPase"/>
    <property type="match status" value="1"/>
</dbReference>
<name>A0A4V1RJ65_9HYPH</name>
<dbReference type="Proteomes" id="UP000289411">
    <property type="component" value="Unassembled WGS sequence"/>
</dbReference>
<comment type="catalytic activity">
    <reaction evidence="1 10">
        <text>a myo-inositol phosphate + H2O = myo-inositol + phosphate</text>
        <dbReference type="Rhea" id="RHEA:24056"/>
        <dbReference type="ChEBI" id="CHEBI:15377"/>
        <dbReference type="ChEBI" id="CHEBI:17268"/>
        <dbReference type="ChEBI" id="CHEBI:43474"/>
        <dbReference type="ChEBI" id="CHEBI:84139"/>
        <dbReference type="EC" id="3.1.3.25"/>
    </reaction>
</comment>
<protein>
    <recommendedName>
        <fullName evidence="5 10">Inositol-1-monophosphatase</fullName>
        <ecNumber evidence="4 10">3.1.3.25</ecNumber>
    </recommendedName>
</protein>
<feature type="binding site" evidence="9">
    <location>
        <position position="215"/>
    </location>
    <ligand>
        <name>Mg(2+)</name>
        <dbReference type="ChEBI" id="CHEBI:18420"/>
        <label>1</label>
        <note>catalytic</note>
    </ligand>
</feature>
<dbReference type="RefSeq" id="WP_129217839.1">
    <property type="nucleotide sequence ID" value="NZ_QYBC01000002.1"/>
</dbReference>
<dbReference type="SUPFAM" id="SSF56655">
    <property type="entry name" value="Carbohydrate phosphatase"/>
    <property type="match status" value="1"/>
</dbReference>
<dbReference type="EC" id="3.1.3.25" evidence="4 10"/>
<dbReference type="AlphaFoldDB" id="A0A4V1RJ65"/>
<reference evidence="11 12" key="2">
    <citation type="submission" date="2019-02" db="EMBL/GenBank/DDBJ databases">
        <title>'Lichenibacterium ramalinii' gen. nov. sp. nov., 'Lichenibacterium minor' gen. nov. sp. nov.</title>
        <authorList>
            <person name="Pankratov T."/>
        </authorList>
    </citation>
    <scope>NUCLEOTIDE SEQUENCE [LARGE SCALE GENOMIC DNA]</scope>
    <source>
        <strain evidence="11 12">RmlP001</strain>
    </source>
</reference>
<organism evidence="11 12">
    <name type="scientific">Lichenibacterium ramalinae</name>
    <dbReference type="NCBI Taxonomy" id="2316527"/>
    <lineage>
        <taxon>Bacteria</taxon>
        <taxon>Pseudomonadati</taxon>
        <taxon>Pseudomonadota</taxon>
        <taxon>Alphaproteobacteria</taxon>
        <taxon>Hyphomicrobiales</taxon>
        <taxon>Lichenihabitantaceae</taxon>
        <taxon>Lichenibacterium</taxon>
    </lineage>
</organism>
<dbReference type="OrthoDB" id="9785695at2"/>
<keyword evidence="8 9" id="KW-0460">Magnesium</keyword>
<dbReference type="InterPro" id="IPR000760">
    <property type="entry name" value="Inositol_monophosphatase-like"/>
</dbReference>
<dbReference type="GO" id="GO:0046872">
    <property type="term" value="F:metal ion binding"/>
    <property type="evidence" value="ECO:0007669"/>
    <property type="project" value="UniProtKB-KW"/>
</dbReference>
<dbReference type="PRINTS" id="PR01959">
    <property type="entry name" value="SBIMPHPHTASE"/>
</dbReference>
<accession>A0A4V1RJ65</accession>
<evidence type="ECO:0000313" key="12">
    <source>
        <dbReference type="Proteomes" id="UP000289411"/>
    </source>
</evidence>
<comment type="similarity">
    <text evidence="3 10">Belongs to the inositol monophosphatase superfamily.</text>
</comment>
<dbReference type="EMBL" id="QYBC01000002">
    <property type="protein sequence ID" value="RYB07238.1"/>
    <property type="molecule type" value="Genomic_DNA"/>
</dbReference>
<dbReference type="PANTHER" id="PTHR20854">
    <property type="entry name" value="INOSITOL MONOPHOSPHATASE"/>
    <property type="match status" value="1"/>
</dbReference>
<dbReference type="InterPro" id="IPR033942">
    <property type="entry name" value="IMPase"/>
</dbReference>
<comment type="caution">
    <text evidence="11">The sequence shown here is derived from an EMBL/GenBank/DDBJ whole genome shotgun (WGS) entry which is preliminary data.</text>
</comment>
<evidence type="ECO:0000256" key="6">
    <source>
        <dbReference type="ARBA" id="ARBA00022723"/>
    </source>
</evidence>
<evidence type="ECO:0000256" key="2">
    <source>
        <dbReference type="ARBA" id="ARBA00001946"/>
    </source>
</evidence>
<dbReference type="GO" id="GO:0007165">
    <property type="term" value="P:signal transduction"/>
    <property type="evidence" value="ECO:0007669"/>
    <property type="project" value="TreeGrafter"/>
</dbReference>
<dbReference type="PANTHER" id="PTHR20854:SF4">
    <property type="entry name" value="INOSITOL-1-MONOPHOSPHATASE-RELATED"/>
    <property type="match status" value="1"/>
</dbReference>
<reference evidence="11 12" key="1">
    <citation type="submission" date="2018-09" db="EMBL/GenBank/DDBJ databases">
        <authorList>
            <person name="Grouzdev D.S."/>
            <person name="Krutkina M.S."/>
        </authorList>
    </citation>
    <scope>NUCLEOTIDE SEQUENCE [LARGE SCALE GENOMIC DNA]</scope>
    <source>
        <strain evidence="11 12">RmlP001</strain>
    </source>
</reference>
<evidence type="ECO:0000256" key="7">
    <source>
        <dbReference type="ARBA" id="ARBA00022801"/>
    </source>
</evidence>
<keyword evidence="12" id="KW-1185">Reference proteome</keyword>
<dbReference type="GO" id="GO:0008934">
    <property type="term" value="F:inositol monophosphate 1-phosphatase activity"/>
    <property type="evidence" value="ECO:0007669"/>
    <property type="project" value="InterPro"/>
</dbReference>
<proteinExistence type="inferred from homology"/>
<keyword evidence="6 9" id="KW-0479">Metal-binding</keyword>
<dbReference type="PROSITE" id="PS00630">
    <property type="entry name" value="IMP_2"/>
    <property type="match status" value="1"/>
</dbReference>
<comment type="cofactor">
    <cofactor evidence="2 9 10">
        <name>Mg(2+)</name>
        <dbReference type="ChEBI" id="CHEBI:18420"/>
    </cofactor>
</comment>
<dbReference type="GO" id="GO:0006020">
    <property type="term" value="P:inositol metabolic process"/>
    <property type="evidence" value="ECO:0007669"/>
    <property type="project" value="TreeGrafter"/>
</dbReference>
<evidence type="ECO:0000256" key="4">
    <source>
        <dbReference type="ARBA" id="ARBA00013106"/>
    </source>
</evidence>
<sequence>MIRSALMNVMTAAVLKAGRGLKRDLGEVENLQVSIKGPGDFVTAADKRAEKTLFEELSKARPGYGFVMEEGGTVEGTDRSHTWHIDPLDGTTNFMHGVPVFAISVGLEREGHLVAGVIYNPATDDMYFAERGQGAYLNNRRLRVAARRDIAEALVSCGIPALGRASLHPRFKAEMAEVMARAGVLRRFGAAALDLAYVAAGACDGYWERGVKSWDVAAGALLVREAGGFVSTADGGDDLLGAGSILAGNEHMHRALLDILRRVR</sequence>
<feature type="binding site" evidence="9">
    <location>
        <position position="89"/>
    </location>
    <ligand>
        <name>Mg(2+)</name>
        <dbReference type="ChEBI" id="CHEBI:18420"/>
        <label>1</label>
        <note>catalytic</note>
    </ligand>
</feature>
<dbReference type="PRINTS" id="PR00377">
    <property type="entry name" value="IMPHPHTASES"/>
</dbReference>
<evidence type="ECO:0000256" key="10">
    <source>
        <dbReference type="RuleBase" id="RU364068"/>
    </source>
</evidence>
<dbReference type="Pfam" id="PF00459">
    <property type="entry name" value="Inositol_P"/>
    <property type="match status" value="1"/>
</dbReference>
<evidence type="ECO:0000256" key="3">
    <source>
        <dbReference type="ARBA" id="ARBA00009759"/>
    </source>
</evidence>
<feature type="binding site" evidence="9">
    <location>
        <position position="69"/>
    </location>
    <ligand>
        <name>Mg(2+)</name>
        <dbReference type="ChEBI" id="CHEBI:18420"/>
        <label>1</label>
        <note>catalytic</note>
    </ligand>
</feature>
<dbReference type="FunFam" id="3.30.540.10:FF:000003">
    <property type="entry name" value="Inositol-1-monophosphatase"/>
    <property type="match status" value="1"/>
</dbReference>
<dbReference type="InterPro" id="IPR022337">
    <property type="entry name" value="Inositol_monophosphatase_SuhB"/>
</dbReference>
<dbReference type="Gene3D" id="3.30.540.10">
    <property type="entry name" value="Fructose-1,6-Bisphosphatase, subunit A, domain 1"/>
    <property type="match status" value="1"/>
</dbReference>
<gene>
    <name evidence="11" type="ORF">D3272_04040</name>
</gene>